<dbReference type="InterPro" id="IPR035093">
    <property type="entry name" value="RelE/ParE_toxin_dom_sf"/>
</dbReference>
<dbReference type="AlphaFoldDB" id="A0AA41R1W4"/>
<accession>A0AA41R1W4</accession>
<protein>
    <submittedName>
        <fullName evidence="2">Type II toxin-antitoxin system RelE/ParE family toxin</fullName>
    </submittedName>
</protein>
<dbReference type="RefSeq" id="WP_246907064.1">
    <property type="nucleotide sequence ID" value="NZ_JALJRB010000010.1"/>
</dbReference>
<dbReference type="EMBL" id="JALJRB010000010">
    <property type="protein sequence ID" value="MCJ8501034.1"/>
    <property type="molecule type" value="Genomic_DNA"/>
</dbReference>
<dbReference type="PANTHER" id="PTHR38813">
    <property type="match status" value="1"/>
</dbReference>
<keyword evidence="3" id="KW-1185">Reference proteome</keyword>
<gene>
    <name evidence="2" type="ORF">MRX98_10665</name>
</gene>
<dbReference type="Gene3D" id="3.30.2310.20">
    <property type="entry name" value="RelE-like"/>
    <property type="match status" value="1"/>
</dbReference>
<dbReference type="SUPFAM" id="SSF143011">
    <property type="entry name" value="RelE-like"/>
    <property type="match status" value="1"/>
</dbReference>
<dbReference type="InterPro" id="IPR052747">
    <property type="entry name" value="TA_system_RelE_toxin"/>
</dbReference>
<dbReference type="Proteomes" id="UP001165427">
    <property type="component" value="Unassembled WGS sequence"/>
</dbReference>
<dbReference type="Pfam" id="PF05016">
    <property type="entry name" value="ParE_toxin"/>
    <property type="match status" value="1"/>
</dbReference>
<proteinExistence type="predicted"/>
<name>A0AA41R1W4_9BACT</name>
<evidence type="ECO:0000313" key="2">
    <source>
        <dbReference type="EMBL" id="MCJ8501034.1"/>
    </source>
</evidence>
<dbReference type="PANTHER" id="PTHR38813:SF1">
    <property type="entry name" value="TOXIN RELE1-RELATED"/>
    <property type="match status" value="1"/>
</dbReference>
<comment type="caution">
    <text evidence="2">The sequence shown here is derived from an EMBL/GenBank/DDBJ whole genome shotgun (WGS) entry which is preliminary data.</text>
</comment>
<dbReference type="InterPro" id="IPR007712">
    <property type="entry name" value="RelE/ParE_toxin"/>
</dbReference>
<sequence length="89" mass="10823">MKIVFKKRFAKDLKQISYDHKLLERVKQIIAHFERVDDTGQIPNLKKLRAQGDYYRIRSGEYRIGMIIENDTVTFVRVLHRRQIYRFLP</sequence>
<reference evidence="2" key="1">
    <citation type="submission" date="2022-04" db="EMBL/GenBank/DDBJ databases">
        <title>Desulfatitalea alkaliphila sp. nov., a novel anaerobic sulfate-reducing bacterium isolated from terrestrial mud volcano, Taman Peninsula, Russia.</title>
        <authorList>
            <person name="Khomyakova M.A."/>
            <person name="Merkel A.Y."/>
            <person name="Slobodkin A.I."/>
        </authorList>
    </citation>
    <scope>NUCLEOTIDE SEQUENCE</scope>
    <source>
        <strain evidence="2">M08but</strain>
    </source>
</reference>
<evidence type="ECO:0000256" key="1">
    <source>
        <dbReference type="ARBA" id="ARBA00022649"/>
    </source>
</evidence>
<organism evidence="2 3">
    <name type="scientific">Desulfatitalea alkaliphila</name>
    <dbReference type="NCBI Taxonomy" id="2929485"/>
    <lineage>
        <taxon>Bacteria</taxon>
        <taxon>Pseudomonadati</taxon>
        <taxon>Thermodesulfobacteriota</taxon>
        <taxon>Desulfobacteria</taxon>
        <taxon>Desulfobacterales</taxon>
        <taxon>Desulfosarcinaceae</taxon>
        <taxon>Desulfatitalea</taxon>
    </lineage>
</organism>
<evidence type="ECO:0000313" key="3">
    <source>
        <dbReference type="Proteomes" id="UP001165427"/>
    </source>
</evidence>
<keyword evidence="1" id="KW-1277">Toxin-antitoxin system</keyword>